<evidence type="ECO:0000256" key="1">
    <source>
        <dbReference type="ARBA" id="ARBA00004871"/>
    </source>
</evidence>
<dbReference type="InterPro" id="IPR022893">
    <property type="entry name" value="Shikimate_DH_fam"/>
</dbReference>
<dbReference type="Proteomes" id="UP000192907">
    <property type="component" value="Unassembled WGS sequence"/>
</dbReference>
<dbReference type="InterPro" id="IPR036291">
    <property type="entry name" value="NAD(P)-bd_dom_sf"/>
</dbReference>
<reference evidence="6" key="1">
    <citation type="submission" date="2017-04" db="EMBL/GenBank/DDBJ databases">
        <authorList>
            <person name="Varghese N."/>
            <person name="Submissions S."/>
        </authorList>
    </citation>
    <scope>NUCLEOTIDE SEQUENCE [LARGE SCALE GENOMIC DNA]</scope>
    <source>
        <strain evidence="6">RKEM611</strain>
    </source>
</reference>
<dbReference type="PANTHER" id="PTHR21089:SF1">
    <property type="entry name" value="BIFUNCTIONAL 3-DEHYDROQUINATE DEHYDRATASE_SHIKIMATE DEHYDROGENASE, CHLOROPLASTIC"/>
    <property type="match status" value="1"/>
</dbReference>
<name>A0A1Y6B848_9BACT</name>
<evidence type="ECO:0000256" key="2">
    <source>
        <dbReference type="ARBA" id="ARBA00023002"/>
    </source>
</evidence>
<organism evidence="5 6">
    <name type="scientific">Pseudobacteriovorax antillogorgiicola</name>
    <dbReference type="NCBI Taxonomy" id="1513793"/>
    <lineage>
        <taxon>Bacteria</taxon>
        <taxon>Pseudomonadati</taxon>
        <taxon>Bdellovibrionota</taxon>
        <taxon>Oligoflexia</taxon>
        <taxon>Oligoflexales</taxon>
        <taxon>Pseudobacteriovoracaceae</taxon>
        <taxon>Pseudobacteriovorax</taxon>
    </lineage>
</organism>
<evidence type="ECO:0000256" key="3">
    <source>
        <dbReference type="ARBA" id="ARBA00023141"/>
    </source>
</evidence>
<dbReference type="GO" id="GO:0050661">
    <property type="term" value="F:NADP binding"/>
    <property type="evidence" value="ECO:0007669"/>
    <property type="project" value="TreeGrafter"/>
</dbReference>
<gene>
    <name evidence="5" type="ORF">SAMN06296036_101247</name>
</gene>
<comment type="pathway">
    <text evidence="1">Metabolic intermediate biosynthesis; chorismate biosynthesis; chorismate from D-erythrose 4-phosphate and phosphoenolpyruvate: step 4/7.</text>
</comment>
<keyword evidence="2" id="KW-0560">Oxidoreductase</keyword>
<sequence length="277" mass="30632">MKINGQTKLLGVLGNPIQHTKSPAIHNYSAEQLGINCCYVPLEFQGVDLKSLLDSLWHLGFVGLNVTVPFKETVAELFPSSGLTSVNTLYRGDSWWQVASTDGNGFISAVNRQVEASSFDAFVMLGNGGAAYAVLTEWHRTFPEMPLVVLRRNSKKDRLFEQALGRRLRFESFSVKSLQGVLQKYPRALLVQGSSAPLHGDDLQSLCPAMDMLKGAFVDMLYGETVSALLPKAQLLAIPAMDGLGMLIGQALLSQRYWWQQSADFDELEDFLRSKLS</sequence>
<dbReference type="AlphaFoldDB" id="A0A1Y6B848"/>
<protein>
    <submittedName>
        <fullName evidence="5">Shikimate dehydrogenase</fullName>
    </submittedName>
</protein>
<keyword evidence="6" id="KW-1185">Reference proteome</keyword>
<dbReference type="GO" id="GO:0019632">
    <property type="term" value="P:shikimate metabolic process"/>
    <property type="evidence" value="ECO:0007669"/>
    <property type="project" value="TreeGrafter"/>
</dbReference>
<feature type="domain" description="Shikimate dehydrogenase substrate binding N-terminal" evidence="4">
    <location>
        <begin position="12"/>
        <end position="77"/>
    </location>
</feature>
<dbReference type="GO" id="GO:0005829">
    <property type="term" value="C:cytosol"/>
    <property type="evidence" value="ECO:0007669"/>
    <property type="project" value="TreeGrafter"/>
</dbReference>
<evidence type="ECO:0000313" key="5">
    <source>
        <dbReference type="EMBL" id="SME89263.1"/>
    </source>
</evidence>
<dbReference type="GO" id="GO:0004764">
    <property type="term" value="F:shikimate 3-dehydrogenase (NADP+) activity"/>
    <property type="evidence" value="ECO:0007669"/>
    <property type="project" value="InterPro"/>
</dbReference>
<dbReference type="Pfam" id="PF08501">
    <property type="entry name" value="Shikimate_dh_N"/>
    <property type="match status" value="1"/>
</dbReference>
<proteinExistence type="predicted"/>
<dbReference type="SUPFAM" id="SSF53223">
    <property type="entry name" value="Aminoacid dehydrogenase-like, N-terminal domain"/>
    <property type="match status" value="1"/>
</dbReference>
<dbReference type="Gene3D" id="3.40.50.10860">
    <property type="entry name" value="Leucine Dehydrogenase, chain A, domain 1"/>
    <property type="match status" value="1"/>
</dbReference>
<dbReference type="Gene3D" id="3.40.50.720">
    <property type="entry name" value="NAD(P)-binding Rossmann-like Domain"/>
    <property type="match status" value="1"/>
</dbReference>
<dbReference type="GO" id="GO:0009423">
    <property type="term" value="P:chorismate biosynthetic process"/>
    <property type="evidence" value="ECO:0007669"/>
    <property type="project" value="TreeGrafter"/>
</dbReference>
<dbReference type="SUPFAM" id="SSF51735">
    <property type="entry name" value="NAD(P)-binding Rossmann-fold domains"/>
    <property type="match status" value="1"/>
</dbReference>
<keyword evidence="3" id="KW-0028">Amino-acid biosynthesis</keyword>
<dbReference type="InterPro" id="IPR046346">
    <property type="entry name" value="Aminoacid_DH-like_N_sf"/>
</dbReference>
<keyword evidence="3" id="KW-0057">Aromatic amino acid biosynthesis</keyword>
<dbReference type="PANTHER" id="PTHR21089">
    <property type="entry name" value="SHIKIMATE DEHYDROGENASE"/>
    <property type="match status" value="1"/>
</dbReference>
<evidence type="ECO:0000313" key="6">
    <source>
        <dbReference type="Proteomes" id="UP000192907"/>
    </source>
</evidence>
<dbReference type="InterPro" id="IPR013708">
    <property type="entry name" value="Shikimate_DH-bd_N"/>
</dbReference>
<evidence type="ECO:0000259" key="4">
    <source>
        <dbReference type="Pfam" id="PF08501"/>
    </source>
</evidence>
<dbReference type="EMBL" id="FWZT01000001">
    <property type="protein sequence ID" value="SME89263.1"/>
    <property type="molecule type" value="Genomic_DNA"/>
</dbReference>
<dbReference type="STRING" id="1513793.SAMN06296036_101247"/>
<accession>A0A1Y6B848</accession>
<dbReference type="GO" id="GO:0009073">
    <property type="term" value="P:aromatic amino acid family biosynthetic process"/>
    <property type="evidence" value="ECO:0007669"/>
    <property type="project" value="UniProtKB-KW"/>
</dbReference>